<dbReference type="AlphaFoldDB" id="K5DFE9"/>
<keyword evidence="1" id="KW-0812">Transmembrane</keyword>
<organism evidence="2 3">
    <name type="scientific">Rhodopirellula baltica SH28</name>
    <dbReference type="NCBI Taxonomy" id="993517"/>
    <lineage>
        <taxon>Bacteria</taxon>
        <taxon>Pseudomonadati</taxon>
        <taxon>Planctomycetota</taxon>
        <taxon>Planctomycetia</taxon>
        <taxon>Pirellulales</taxon>
        <taxon>Pirellulaceae</taxon>
        <taxon>Rhodopirellula</taxon>
    </lineage>
</organism>
<keyword evidence="1" id="KW-1133">Transmembrane helix</keyword>
<accession>K5DFE9</accession>
<reference evidence="2 3" key="1">
    <citation type="journal article" date="2013" name="Mar. Genomics">
        <title>Expression of sulfatases in Rhodopirellula baltica and the diversity of sulfatases in the genus Rhodopirellula.</title>
        <authorList>
            <person name="Wegner C.E."/>
            <person name="Richter-Heitmann T."/>
            <person name="Klindworth A."/>
            <person name="Klockow C."/>
            <person name="Richter M."/>
            <person name="Achstetter T."/>
            <person name="Glockner F.O."/>
            <person name="Harder J."/>
        </authorList>
    </citation>
    <scope>NUCLEOTIDE SEQUENCE [LARGE SCALE GENOMIC DNA]</scope>
    <source>
        <strain evidence="2 3">SH28</strain>
    </source>
</reference>
<protein>
    <submittedName>
        <fullName evidence="2">Uncharacterized protein</fullName>
    </submittedName>
</protein>
<comment type="caution">
    <text evidence="2">The sequence shown here is derived from an EMBL/GenBank/DDBJ whole genome shotgun (WGS) entry which is preliminary data.</text>
</comment>
<dbReference type="Proteomes" id="UP000007993">
    <property type="component" value="Unassembled WGS sequence"/>
</dbReference>
<dbReference type="EMBL" id="AMCW01000090">
    <property type="protein sequence ID" value="EKK01554.1"/>
    <property type="molecule type" value="Genomic_DNA"/>
</dbReference>
<proteinExistence type="predicted"/>
<sequence length="238" mass="26640">MLEVSTRSPTPDEQRYIDRQCKPDFASFGCMALTFGIFPGFALGLVGGWLGGFVSPDAATWARYIGWLVGIIGLTYGIVWYWPNERRRRQQADADSTDTVVEELTVNSSRVIELFCLGSHEPCLVFDLGGNQLLFLHGQWIRWESTYGAPDIVDDGNDDYLNLLDPPYSFPSDSFVVTRLPNSGHVFGISVTGDYLAVDDPIDALKPEYDFNYCEIIPGTIDSIPDSLRAEHQRRRGT</sequence>
<evidence type="ECO:0000313" key="3">
    <source>
        <dbReference type="Proteomes" id="UP000007993"/>
    </source>
</evidence>
<keyword evidence="1" id="KW-0472">Membrane</keyword>
<dbReference type="PATRIC" id="fig|993517.3.peg.3379"/>
<evidence type="ECO:0000313" key="2">
    <source>
        <dbReference type="EMBL" id="EKK01554.1"/>
    </source>
</evidence>
<feature type="transmembrane region" description="Helical" evidence="1">
    <location>
        <begin position="61"/>
        <end position="82"/>
    </location>
</feature>
<evidence type="ECO:0000256" key="1">
    <source>
        <dbReference type="SAM" id="Phobius"/>
    </source>
</evidence>
<feature type="transmembrane region" description="Helical" evidence="1">
    <location>
        <begin position="25"/>
        <end position="49"/>
    </location>
</feature>
<name>K5DFE9_RHOBT</name>
<gene>
    <name evidence="2" type="ORF">RBSH_03115</name>
</gene>